<dbReference type="EMBL" id="JBBWRZ010000001">
    <property type="protein sequence ID" value="KAK8246201.1"/>
    <property type="molecule type" value="Genomic_DNA"/>
</dbReference>
<evidence type="ECO:0000313" key="1">
    <source>
        <dbReference type="EMBL" id="KAK8246201.1"/>
    </source>
</evidence>
<sequence length="308" mass="34746">MYSMFFECLPSRLGMPKVHGLNHAWCLNQGFGNNEAFRKSPCDNCRQPVGRHVCWSPLDPIKAWCTRCKGHWDRHREPRSAERVARSVALDTLEEFSYCHQGCGRQMMRAKDGVPIPQDLLDQGVRTVAWYPPLQSLVCKPCFNKLYKLDKNEADRSKTKHCACGNEISKASMFSGLITCGQCVFKRRLEKLESETDDETCALCPLKLSRSERVYARGRTPEGGKICGQCAANKRLKEAEGKVVECIQCGKPLTRSLIAAGRKVCDVHILDKRLAKMKAEKEFELCGDCDEHSSDAAIAEVVNFFDFD</sequence>
<organism evidence="1 2">
    <name type="scientific">Phyllosticta capitalensis</name>
    <dbReference type="NCBI Taxonomy" id="121624"/>
    <lineage>
        <taxon>Eukaryota</taxon>
        <taxon>Fungi</taxon>
        <taxon>Dikarya</taxon>
        <taxon>Ascomycota</taxon>
        <taxon>Pezizomycotina</taxon>
        <taxon>Dothideomycetes</taxon>
        <taxon>Dothideomycetes incertae sedis</taxon>
        <taxon>Botryosphaeriales</taxon>
        <taxon>Phyllostictaceae</taxon>
        <taxon>Phyllosticta</taxon>
    </lineage>
</organism>
<evidence type="ECO:0000313" key="2">
    <source>
        <dbReference type="Proteomes" id="UP001492380"/>
    </source>
</evidence>
<gene>
    <name evidence="1" type="ORF">HDK90DRAFT_529575</name>
</gene>
<evidence type="ECO:0008006" key="3">
    <source>
        <dbReference type="Google" id="ProtNLM"/>
    </source>
</evidence>
<comment type="caution">
    <text evidence="1">The sequence shown here is derived from an EMBL/GenBank/DDBJ whole genome shotgun (WGS) entry which is preliminary data.</text>
</comment>
<name>A0ABR1Z2E8_9PEZI</name>
<reference evidence="1 2" key="1">
    <citation type="submission" date="2024-04" db="EMBL/GenBank/DDBJ databases">
        <title>Phyllosticta paracitricarpa is synonymous to the EU quarantine fungus P. citricarpa based on phylogenomic analyses.</title>
        <authorList>
            <consortium name="Lawrence Berkeley National Laboratory"/>
            <person name="Van Ingen-Buijs V.A."/>
            <person name="Van Westerhoven A.C."/>
            <person name="Haridas S."/>
            <person name="Skiadas P."/>
            <person name="Martin F."/>
            <person name="Groenewald J.Z."/>
            <person name="Crous P.W."/>
            <person name="Seidl M.F."/>
        </authorList>
    </citation>
    <scope>NUCLEOTIDE SEQUENCE [LARGE SCALE GENOMIC DNA]</scope>
    <source>
        <strain evidence="1 2">CBS 123374</strain>
    </source>
</reference>
<dbReference type="Proteomes" id="UP001492380">
    <property type="component" value="Unassembled WGS sequence"/>
</dbReference>
<keyword evidence="2" id="KW-1185">Reference proteome</keyword>
<proteinExistence type="predicted"/>
<protein>
    <recommendedName>
        <fullName evidence="3">GATA-type domain-containing protein</fullName>
    </recommendedName>
</protein>
<accession>A0ABR1Z2E8</accession>